<reference evidence="2 3" key="1">
    <citation type="submission" date="2015-09" db="EMBL/GenBank/DDBJ databases">
        <title>Atta colombica WGS genome.</title>
        <authorList>
            <person name="Nygaard S."/>
            <person name="Hu H."/>
            <person name="Boomsma J."/>
            <person name="Zhang G."/>
        </authorList>
    </citation>
    <scope>NUCLEOTIDE SEQUENCE [LARGE SCALE GENOMIC DNA]</scope>
    <source>
        <strain evidence="2">Treedump-2</strain>
        <tissue evidence="2">Whole body</tissue>
    </source>
</reference>
<dbReference type="EMBL" id="KQ976582">
    <property type="protein sequence ID" value="KYM79812.1"/>
    <property type="molecule type" value="Genomic_DNA"/>
</dbReference>
<dbReference type="Proteomes" id="UP000078540">
    <property type="component" value="Unassembled WGS sequence"/>
</dbReference>
<evidence type="ECO:0000313" key="3">
    <source>
        <dbReference type="Proteomes" id="UP000078540"/>
    </source>
</evidence>
<proteinExistence type="predicted"/>
<feature type="region of interest" description="Disordered" evidence="1">
    <location>
        <begin position="20"/>
        <end position="67"/>
    </location>
</feature>
<organism evidence="2 3">
    <name type="scientific">Atta colombica</name>
    <dbReference type="NCBI Taxonomy" id="520822"/>
    <lineage>
        <taxon>Eukaryota</taxon>
        <taxon>Metazoa</taxon>
        <taxon>Ecdysozoa</taxon>
        <taxon>Arthropoda</taxon>
        <taxon>Hexapoda</taxon>
        <taxon>Insecta</taxon>
        <taxon>Pterygota</taxon>
        <taxon>Neoptera</taxon>
        <taxon>Endopterygota</taxon>
        <taxon>Hymenoptera</taxon>
        <taxon>Apocrita</taxon>
        <taxon>Aculeata</taxon>
        <taxon>Formicoidea</taxon>
        <taxon>Formicidae</taxon>
        <taxon>Myrmicinae</taxon>
        <taxon>Atta</taxon>
    </lineage>
</organism>
<evidence type="ECO:0000256" key="1">
    <source>
        <dbReference type="SAM" id="MobiDB-lite"/>
    </source>
</evidence>
<protein>
    <submittedName>
        <fullName evidence="2">Uncharacterized protein</fullName>
    </submittedName>
</protein>
<evidence type="ECO:0000313" key="2">
    <source>
        <dbReference type="EMBL" id="KYM79812.1"/>
    </source>
</evidence>
<dbReference type="AlphaFoldDB" id="A0A195B6C1"/>
<gene>
    <name evidence="2" type="ORF">ALC53_09734</name>
</gene>
<feature type="compositionally biased region" description="Acidic residues" evidence="1">
    <location>
        <begin position="39"/>
        <end position="55"/>
    </location>
</feature>
<sequence length="89" mass="9364">MATETINRICDVLASGVCPVPEDQAKEPINQVPLSSSSSEDEAEGGNDNDNDDEKLDTSKSEKNLSVASDSKITLVIDSVNLSGPVTDL</sequence>
<keyword evidence="3" id="KW-1185">Reference proteome</keyword>
<accession>A0A195B6C1</accession>
<name>A0A195B6C1_9HYME</name>